<dbReference type="InterPro" id="IPR025345">
    <property type="entry name" value="DUF4249"/>
</dbReference>
<dbReference type="OrthoDB" id="1062680at2"/>
<evidence type="ECO:0000313" key="2">
    <source>
        <dbReference type="Proteomes" id="UP000192276"/>
    </source>
</evidence>
<sequence>MRKLVYCCLTILLLCCKEKYDAPVKAPVTGYLVIEGYVSATGPAELQISRTIPLDDTAKLINETLAQVRLQGRDNTTFNFTENGGGRYTIDNLTLNTSQQYRLYIKTREGKEYASDYVNVRIAPPIDSVGWIRERGGLQIYVNTHDPKNNTWYYRWTTEETWEYHSTYHTSLDFLRDSNNQIVGIKWRRADMGREPKLYTCWRDQHSTSLILGSSKKLSIDSIHKPLIYIEPRSWKLSVLYSVLVKQYALTREEYEFLDKMKKNSEETGSFFGRQPSELKGNIHCTTTPGEPVIGFFSIANRQEKRIWISRRDVPDWQYYQDCYTYNVPVDSAEYYSYLMPVSPVQWNQSGDIFTYLGASPVCVDCTLRGTNVKPPFWP</sequence>
<keyword evidence="2" id="KW-1185">Reference proteome</keyword>
<comment type="caution">
    <text evidence="1">The sequence shown here is derived from an EMBL/GenBank/DDBJ whole genome shotgun (WGS) entry which is preliminary data.</text>
</comment>
<accession>A0A1V9ETF6</accession>
<dbReference type="STRING" id="550983.A4R26_30645"/>
<evidence type="ECO:0000313" key="1">
    <source>
        <dbReference type="EMBL" id="OQP49430.1"/>
    </source>
</evidence>
<dbReference type="AlphaFoldDB" id="A0A1V9ETF6"/>
<reference evidence="2" key="1">
    <citation type="submission" date="2016-04" db="EMBL/GenBank/DDBJ databases">
        <authorList>
            <person name="Chen L."/>
            <person name="Zhuang W."/>
            <person name="Wang G."/>
        </authorList>
    </citation>
    <scope>NUCLEOTIDE SEQUENCE [LARGE SCALE GENOMIC DNA]</scope>
    <source>
        <strain evidence="2">208</strain>
    </source>
</reference>
<name>A0A1V9ETF6_9BACT</name>
<dbReference type="RefSeq" id="WP_081170133.1">
    <property type="nucleotide sequence ID" value="NZ_LWBP01000227.1"/>
</dbReference>
<dbReference type="Proteomes" id="UP000192276">
    <property type="component" value="Unassembled WGS sequence"/>
</dbReference>
<proteinExistence type="predicted"/>
<gene>
    <name evidence="1" type="ORF">A4R26_30645</name>
</gene>
<dbReference type="Pfam" id="PF14054">
    <property type="entry name" value="DUF4249"/>
    <property type="match status" value="1"/>
</dbReference>
<organism evidence="1 2">
    <name type="scientific">Niastella populi</name>
    <dbReference type="NCBI Taxonomy" id="550983"/>
    <lineage>
        <taxon>Bacteria</taxon>
        <taxon>Pseudomonadati</taxon>
        <taxon>Bacteroidota</taxon>
        <taxon>Chitinophagia</taxon>
        <taxon>Chitinophagales</taxon>
        <taxon>Chitinophagaceae</taxon>
        <taxon>Niastella</taxon>
    </lineage>
</organism>
<protein>
    <recommendedName>
        <fullName evidence="3">DUF4249 domain-containing protein</fullName>
    </recommendedName>
</protein>
<dbReference type="EMBL" id="LWBP01000227">
    <property type="protein sequence ID" value="OQP49430.1"/>
    <property type="molecule type" value="Genomic_DNA"/>
</dbReference>
<evidence type="ECO:0008006" key="3">
    <source>
        <dbReference type="Google" id="ProtNLM"/>
    </source>
</evidence>